<organism evidence="1">
    <name type="scientific">Arundo donax</name>
    <name type="common">Giant reed</name>
    <name type="synonym">Donax arundinaceus</name>
    <dbReference type="NCBI Taxonomy" id="35708"/>
    <lineage>
        <taxon>Eukaryota</taxon>
        <taxon>Viridiplantae</taxon>
        <taxon>Streptophyta</taxon>
        <taxon>Embryophyta</taxon>
        <taxon>Tracheophyta</taxon>
        <taxon>Spermatophyta</taxon>
        <taxon>Magnoliopsida</taxon>
        <taxon>Liliopsida</taxon>
        <taxon>Poales</taxon>
        <taxon>Poaceae</taxon>
        <taxon>PACMAD clade</taxon>
        <taxon>Arundinoideae</taxon>
        <taxon>Arundineae</taxon>
        <taxon>Arundo</taxon>
    </lineage>
</organism>
<dbReference type="AlphaFoldDB" id="A0A0A9AXY2"/>
<name>A0A0A9AXY2_ARUDO</name>
<reference evidence="1" key="1">
    <citation type="submission" date="2014-09" db="EMBL/GenBank/DDBJ databases">
        <authorList>
            <person name="Magalhaes I.L.F."/>
            <person name="Oliveira U."/>
            <person name="Santos F.R."/>
            <person name="Vidigal T.H.D.A."/>
            <person name="Brescovit A.D."/>
            <person name="Santos A.J."/>
        </authorList>
    </citation>
    <scope>NUCLEOTIDE SEQUENCE</scope>
    <source>
        <tissue evidence="1">Shoot tissue taken approximately 20 cm above the soil surface</tissue>
    </source>
</reference>
<accession>A0A0A9AXY2</accession>
<protein>
    <submittedName>
        <fullName evidence="1">Uncharacterized protein</fullName>
    </submittedName>
</protein>
<reference evidence="1" key="2">
    <citation type="journal article" date="2015" name="Data Brief">
        <title>Shoot transcriptome of the giant reed, Arundo donax.</title>
        <authorList>
            <person name="Barrero R.A."/>
            <person name="Guerrero F.D."/>
            <person name="Moolhuijzen P."/>
            <person name="Goolsby J.A."/>
            <person name="Tidwell J."/>
            <person name="Bellgard S.E."/>
            <person name="Bellgard M.I."/>
        </authorList>
    </citation>
    <scope>NUCLEOTIDE SEQUENCE</scope>
    <source>
        <tissue evidence="1">Shoot tissue taken approximately 20 cm above the soil surface</tissue>
    </source>
</reference>
<proteinExistence type="predicted"/>
<sequence length="31" mass="3592">MLHGEQDRSKLCQVLCSECQGARTYDSSWLF</sequence>
<evidence type="ECO:0000313" key="1">
    <source>
        <dbReference type="EMBL" id="JAD55981.1"/>
    </source>
</evidence>
<dbReference type="EMBL" id="GBRH01241914">
    <property type="protein sequence ID" value="JAD55981.1"/>
    <property type="molecule type" value="Transcribed_RNA"/>
</dbReference>